<keyword evidence="3" id="KW-0804">Transcription</keyword>
<dbReference type="PROSITE" id="PS50977">
    <property type="entry name" value="HTH_TETR_2"/>
    <property type="match status" value="1"/>
</dbReference>
<evidence type="ECO:0000256" key="2">
    <source>
        <dbReference type="ARBA" id="ARBA00023125"/>
    </source>
</evidence>
<dbReference type="PANTHER" id="PTHR30055">
    <property type="entry name" value="HTH-TYPE TRANSCRIPTIONAL REGULATOR RUTR"/>
    <property type="match status" value="1"/>
</dbReference>
<protein>
    <submittedName>
        <fullName evidence="6">TetR family transcriptional regulator</fullName>
    </submittedName>
</protein>
<evidence type="ECO:0000256" key="4">
    <source>
        <dbReference type="PROSITE-ProRule" id="PRU00335"/>
    </source>
</evidence>
<name>A0ABN3X0E3_STRTU</name>
<organism evidence="6 7">
    <name type="scientific">Streptomyces thioluteus</name>
    <dbReference type="NCBI Taxonomy" id="66431"/>
    <lineage>
        <taxon>Bacteria</taxon>
        <taxon>Bacillati</taxon>
        <taxon>Actinomycetota</taxon>
        <taxon>Actinomycetes</taxon>
        <taxon>Kitasatosporales</taxon>
        <taxon>Streptomycetaceae</taxon>
        <taxon>Streptomyces</taxon>
    </lineage>
</organism>
<feature type="DNA-binding region" description="H-T-H motif" evidence="4">
    <location>
        <begin position="36"/>
        <end position="55"/>
    </location>
</feature>
<keyword evidence="7" id="KW-1185">Reference proteome</keyword>
<dbReference type="InterPro" id="IPR009057">
    <property type="entry name" value="Homeodomain-like_sf"/>
</dbReference>
<evidence type="ECO:0000313" key="6">
    <source>
        <dbReference type="EMBL" id="GAA2933810.1"/>
    </source>
</evidence>
<dbReference type="Gene3D" id="1.10.10.60">
    <property type="entry name" value="Homeodomain-like"/>
    <property type="match status" value="1"/>
</dbReference>
<evidence type="ECO:0000259" key="5">
    <source>
        <dbReference type="PROSITE" id="PS50977"/>
    </source>
</evidence>
<dbReference type="PRINTS" id="PR00455">
    <property type="entry name" value="HTHTETR"/>
</dbReference>
<keyword evidence="2 4" id="KW-0238">DNA-binding</keyword>
<evidence type="ECO:0000256" key="3">
    <source>
        <dbReference type="ARBA" id="ARBA00023163"/>
    </source>
</evidence>
<dbReference type="Gene3D" id="1.10.357.10">
    <property type="entry name" value="Tetracycline Repressor, domain 2"/>
    <property type="match status" value="1"/>
</dbReference>
<dbReference type="EMBL" id="BAAAXZ010000121">
    <property type="protein sequence ID" value="GAA2933810.1"/>
    <property type="molecule type" value="Genomic_DNA"/>
</dbReference>
<dbReference type="PANTHER" id="PTHR30055:SF234">
    <property type="entry name" value="HTH-TYPE TRANSCRIPTIONAL REGULATOR BETI"/>
    <property type="match status" value="1"/>
</dbReference>
<proteinExistence type="predicted"/>
<dbReference type="Proteomes" id="UP001501102">
    <property type="component" value="Unassembled WGS sequence"/>
</dbReference>
<keyword evidence="1" id="KW-0805">Transcription regulation</keyword>
<sequence>MTEEPGLRERKKIQTRRRLWTIAVDLFLERGFDKVSVAEIAAAADVSKMTVFNYFGTKEDLVVGPMREHADDVARAVRERPPGESVVAAARRQFLSAVDAFDASVGMNDRSYVLRVRRMIAETPALLARAREVVRLGEERLAEALVAEAAPGDEPLARIVAAQLVAVRAGLTVHNHGRLLAGERAADIVADARALAERAFGMVESGLGEYGVK</sequence>
<dbReference type="InterPro" id="IPR050109">
    <property type="entry name" value="HTH-type_TetR-like_transc_reg"/>
</dbReference>
<reference evidence="6 7" key="1">
    <citation type="journal article" date="2019" name="Int. J. Syst. Evol. Microbiol.">
        <title>The Global Catalogue of Microorganisms (GCM) 10K type strain sequencing project: providing services to taxonomists for standard genome sequencing and annotation.</title>
        <authorList>
            <consortium name="The Broad Institute Genomics Platform"/>
            <consortium name="The Broad Institute Genome Sequencing Center for Infectious Disease"/>
            <person name="Wu L."/>
            <person name="Ma J."/>
        </authorList>
    </citation>
    <scope>NUCLEOTIDE SEQUENCE [LARGE SCALE GENOMIC DNA]</scope>
    <source>
        <strain evidence="6 7">JCM 4087</strain>
    </source>
</reference>
<evidence type="ECO:0000313" key="7">
    <source>
        <dbReference type="Proteomes" id="UP001501102"/>
    </source>
</evidence>
<dbReference type="Pfam" id="PF00440">
    <property type="entry name" value="TetR_N"/>
    <property type="match status" value="1"/>
</dbReference>
<evidence type="ECO:0000256" key="1">
    <source>
        <dbReference type="ARBA" id="ARBA00023015"/>
    </source>
</evidence>
<comment type="caution">
    <text evidence="6">The sequence shown here is derived from an EMBL/GenBank/DDBJ whole genome shotgun (WGS) entry which is preliminary data.</text>
</comment>
<accession>A0ABN3X0E3</accession>
<dbReference type="SUPFAM" id="SSF46689">
    <property type="entry name" value="Homeodomain-like"/>
    <property type="match status" value="1"/>
</dbReference>
<feature type="domain" description="HTH tetR-type" evidence="5">
    <location>
        <begin position="13"/>
        <end position="73"/>
    </location>
</feature>
<dbReference type="RefSeq" id="WP_344963996.1">
    <property type="nucleotide sequence ID" value="NZ_BAAAXZ010000121.1"/>
</dbReference>
<dbReference type="InterPro" id="IPR001647">
    <property type="entry name" value="HTH_TetR"/>
</dbReference>
<gene>
    <name evidence="6" type="ORF">GCM10020221_31920</name>
</gene>